<proteinExistence type="predicted"/>
<feature type="region of interest" description="Disordered" evidence="1">
    <location>
        <begin position="31"/>
        <end position="56"/>
    </location>
</feature>
<sequence length="584" mass="66075">MNPQLLQHLELYDLHQDNDHVVDDNDKTRTDEAMNHEDASRPEHDEGGEKLNEQEKLPSEWRGGVEHPKTLLHLTVSVLAVCGVHTSFVHSSLVNSILMILIAFVLGNSVPPLIVLLPERWTKQDDNARCQINTLLGSIGAPPLEKTNGSHSSSFQEKSVHAASLSMVKSYVAWIEAAEHTLQILRTATALDLGHTTTLASCSPVVDRLELSVSGRHRRRTRRIPLYRLRQEVWRLLERQLSDLEALVVVNDVDENDKERGHCGWANVVRKEPQIITLAELRLACGNTAQMLSKATNHLLAAKASPGKLLVKIIDATRRTREARSYLECWIWHTKDEDYQSSNVLKDLNSVEEGLETLQVALQCLRESNQQKPLAASDGDDRKEWNSFRRVFTTLHEQVERMEQIYLLDDETPQESNHSSQQKEPRISVGTPIPERVEYCSKSEHGFVTITDRPEIRDEGVGKSATLVFAGRGTRDLQHARSVSKQKRRRTNPAASAQQRPDHFISEQNMLDELRRHLEAMPSSREVEINNDGEIDPTTLMKSLDATAEMHDELLPHINRHVVVNDLAAAVQLLQPTTDEYTME</sequence>
<name>A0A7S3L3D3_9STRA</name>
<dbReference type="EMBL" id="HBIM01009247">
    <property type="protein sequence ID" value="CAE0410314.1"/>
    <property type="molecule type" value="Transcribed_RNA"/>
</dbReference>
<dbReference type="AlphaFoldDB" id="A0A7S3L3D3"/>
<protein>
    <submittedName>
        <fullName evidence="2">Uncharacterized protein</fullName>
    </submittedName>
</protein>
<feature type="compositionally biased region" description="Basic residues" evidence="1">
    <location>
        <begin position="482"/>
        <end position="491"/>
    </location>
</feature>
<gene>
    <name evidence="2" type="ORF">ACOF00016_LOCUS7826</name>
</gene>
<organism evidence="2">
    <name type="scientific">Amphora coffeiformis</name>
    <dbReference type="NCBI Taxonomy" id="265554"/>
    <lineage>
        <taxon>Eukaryota</taxon>
        <taxon>Sar</taxon>
        <taxon>Stramenopiles</taxon>
        <taxon>Ochrophyta</taxon>
        <taxon>Bacillariophyta</taxon>
        <taxon>Bacillariophyceae</taxon>
        <taxon>Bacillariophycidae</taxon>
        <taxon>Thalassiophysales</taxon>
        <taxon>Catenulaceae</taxon>
        <taxon>Amphora</taxon>
    </lineage>
</organism>
<feature type="region of interest" description="Disordered" evidence="1">
    <location>
        <begin position="411"/>
        <end position="432"/>
    </location>
</feature>
<accession>A0A7S3L3D3</accession>
<evidence type="ECO:0000313" key="2">
    <source>
        <dbReference type="EMBL" id="CAE0410314.1"/>
    </source>
</evidence>
<feature type="region of interest" description="Disordered" evidence="1">
    <location>
        <begin position="476"/>
        <end position="500"/>
    </location>
</feature>
<evidence type="ECO:0000256" key="1">
    <source>
        <dbReference type="SAM" id="MobiDB-lite"/>
    </source>
</evidence>
<reference evidence="2" key="1">
    <citation type="submission" date="2021-01" db="EMBL/GenBank/DDBJ databases">
        <authorList>
            <person name="Corre E."/>
            <person name="Pelletier E."/>
            <person name="Niang G."/>
            <person name="Scheremetjew M."/>
            <person name="Finn R."/>
            <person name="Kale V."/>
            <person name="Holt S."/>
            <person name="Cochrane G."/>
            <person name="Meng A."/>
            <person name="Brown T."/>
            <person name="Cohen L."/>
        </authorList>
    </citation>
    <scope>NUCLEOTIDE SEQUENCE</scope>
    <source>
        <strain evidence="2">CCMP127</strain>
    </source>
</reference>